<dbReference type="AlphaFoldDB" id="A0A830PMA8"/>
<dbReference type="EMBL" id="CP000413">
    <property type="protein sequence ID" value="ABJ59546.1"/>
    <property type="molecule type" value="Genomic_DNA"/>
</dbReference>
<dbReference type="Gene3D" id="3.60.21.10">
    <property type="match status" value="1"/>
</dbReference>
<gene>
    <name evidence="1" type="ordered locus">LGAS_0134</name>
</gene>
<protein>
    <submittedName>
        <fullName evidence="1">5'-nucleotidase/2',3'-cyclic phosphodiesterase related esterase</fullName>
    </submittedName>
</protein>
<proteinExistence type="predicted"/>
<dbReference type="SUPFAM" id="SSF56300">
    <property type="entry name" value="Metallo-dependent phosphatases"/>
    <property type="match status" value="1"/>
</dbReference>
<reference evidence="1 2" key="1">
    <citation type="journal article" date="2006" name="Proc. Natl. Acad. Sci. U.S.A.">
        <title>Comparative genomics of the lactic acid bacteria.</title>
        <authorList>
            <person name="Makarova K."/>
            <person name="Slesarev A."/>
            <person name="Wolf Y."/>
            <person name="Sorokin A."/>
            <person name="Mirkin B."/>
            <person name="Koonin E."/>
            <person name="Pavlov A."/>
            <person name="Pavlova N."/>
            <person name="Karamychev V."/>
            <person name="Polouchine N."/>
            <person name="Shakhova V."/>
            <person name="Grigoriev I."/>
            <person name="Lou Y."/>
            <person name="Rohksar D."/>
            <person name="Lucas S."/>
            <person name="Huang K."/>
            <person name="Goodstein D.M."/>
            <person name="Hawkins T."/>
            <person name="Plengvidhya V."/>
            <person name="Welker D."/>
            <person name="Hughes J."/>
            <person name="Goh Y."/>
            <person name="Benson A."/>
            <person name="Baldwin K."/>
            <person name="Lee J.H."/>
            <person name="Diaz-Muniz I."/>
            <person name="Dosti B."/>
            <person name="Smeianov V."/>
            <person name="Wechter W."/>
            <person name="Barabote R."/>
            <person name="Lorca G."/>
            <person name="Altermann E."/>
            <person name="Barrangou R."/>
            <person name="Ganesan B."/>
            <person name="Xie Y."/>
            <person name="Rawsthorne H."/>
            <person name="Tamir D."/>
            <person name="Parker C."/>
            <person name="Breidt F."/>
            <person name="Broadbent J."/>
            <person name="Hutkins R."/>
            <person name="O'Sullivan D."/>
            <person name="Steele J."/>
            <person name="Unlu G."/>
            <person name="Saier M."/>
            <person name="Klaenhammer T."/>
            <person name="Richardson P."/>
            <person name="Kozyavkin S."/>
            <person name="Weimer B."/>
            <person name="Mills D."/>
        </authorList>
    </citation>
    <scope>NUCLEOTIDE SEQUENCE [LARGE SCALE GENOMIC DNA]</scope>
    <source>
        <strain evidence="2">ATCC 33323 / DSM 20243 / BCRC 14619 / CIP 102991 / JCM 1131 / KCTC 3163 / NCIMB 11718 / NCTC 13722 / AM63</strain>
    </source>
</reference>
<accession>A0A830PMA8</accession>
<evidence type="ECO:0000313" key="2">
    <source>
        <dbReference type="Proteomes" id="UP000000664"/>
    </source>
</evidence>
<dbReference type="Proteomes" id="UP000000664">
    <property type="component" value="Chromosome"/>
</dbReference>
<name>A0A830PMA8_LACGA</name>
<evidence type="ECO:0000313" key="1">
    <source>
        <dbReference type="EMBL" id="ABJ59546.1"/>
    </source>
</evidence>
<organism evidence="1 2">
    <name type="scientific">Lactobacillus gasseri (strain ATCC 33323 / DSM 20243 / BCRC 14619 / CIP 102991 / JCM 1131 / KCTC 3163 / NCIMB 11718 / NCTC 13722 / AM63)</name>
    <dbReference type="NCBI Taxonomy" id="324831"/>
    <lineage>
        <taxon>Bacteria</taxon>
        <taxon>Bacillati</taxon>
        <taxon>Bacillota</taxon>
        <taxon>Bacilli</taxon>
        <taxon>Lactobacillales</taxon>
        <taxon>Lactobacillaceae</taxon>
        <taxon>Lactobacillus</taxon>
    </lineage>
</organism>
<dbReference type="InterPro" id="IPR029052">
    <property type="entry name" value="Metallo-depent_PP-like"/>
</dbReference>
<dbReference type="KEGG" id="lga:LGAS_0134"/>
<sequence length="469" mass="54352">MGKSIMKIINKTKGMIDKFSGMTRKMMRKKNNVPFDGMQKYMTVGEYNVGAPEGTPHGEEYKLIVYKDTDNVLHQALRSVNASDLAPAYVRKFDKRLNRYTAFVNKRTGRRYIVEDQLDQLVDYVKKHSRKGYNSINIGVITDTHYKDADSVDFYGHNGLRHVKEFNYLEDKDILDLKAHLGDWMDGSDPGLVGEAELISLSRTFRSKKTNFAVIKGNHDENDKFDEHHDLRASFPENEFEDIMWPSMYAQDGIHYITRKHGVAYFDKDDVRIITVNTSDLPYELDEQGKKKYDTKLSLAIREDQMQEIIEILENSNGKTIIFMSHANPITRKGTNALKFNGRSLHELMVAFNQHEKGYLNSRDVPPEFTLANSFDFTKIKNAKIVAYFCGHRHTEDQYRINGIQYIFFNCSALMGPNHALTTQYNKRWNRQMDHANEAAGYIVNVDIKRHLLQVFGYGAASKRRFYRI</sequence>